<feature type="region of interest" description="Disordered" evidence="1">
    <location>
        <begin position="962"/>
        <end position="998"/>
    </location>
</feature>
<feature type="region of interest" description="Disordered" evidence="1">
    <location>
        <begin position="849"/>
        <end position="899"/>
    </location>
</feature>
<feature type="region of interest" description="Disordered" evidence="1">
    <location>
        <begin position="260"/>
        <end position="279"/>
    </location>
</feature>
<feature type="compositionally biased region" description="Basic and acidic residues" evidence="1">
    <location>
        <begin position="342"/>
        <end position="353"/>
    </location>
</feature>
<feature type="region of interest" description="Disordered" evidence="1">
    <location>
        <begin position="118"/>
        <end position="150"/>
    </location>
</feature>
<evidence type="ECO:0000313" key="2">
    <source>
        <dbReference type="EMBL" id="GIL74910.1"/>
    </source>
</evidence>
<feature type="compositionally biased region" description="Low complexity" evidence="1">
    <location>
        <begin position="865"/>
        <end position="899"/>
    </location>
</feature>
<dbReference type="Proteomes" id="UP000747110">
    <property type="component" value="Unassembled WGS sequence"/>
</dbReference>
<keyword evidence="3" id="KW-1185">Reference proteome</keyword>
<feature type="region of interest" description="Disordered" evidence="1">
    <location>
        <begin position="1158"/>
        <end position="1221"/>
    </location>
</feature>
<gene>
    <name evidence="2" type="ORF">Vretifemale_4768</name>
</gene>
<protein>
    <submittedName>
        <fullName evidence="2">Uncharacterized protein</fullName>
    </submittedName>
</protein>
<feature type="compositionally biased region" description="Basic residues" evidence="1">
    <location>
        <begin position="1288"/>
        <end position="1301"/>
    </location>
</feature>
<dbReference type="EMBL" id="BNCP01000006">
    <property type="protein sequence ID" value="GIL74910.1"/>
    <property type="molecule type" value="Genomic_DNA"/>
</dbReference>
<evidence type="ECO:0000256" key="1">
    <source>
        <dbReference type="SAM" id="MobiDB-lite"/>
    </source>
</evidence>
<reference evidence="2" key="1">
    <citation type="journal article" date="2021" name="Proc. Natl. Acad. Sci. U.S.A.">
        <title>Three genomes in the algal genus Volvox reveal the fate of a haploid sex-determining region after a transition to homothallism.</title>
        <authorList>
            <person name="Yamamoto K."/>
            <person name="Hamaji T."/>
            <person name="Kawai-Toyooka H."/>
            <person name="Matsuzaki R."/>
            <person name="Takahashi F."/>
            <person name="Nishimura Y."/>
            <person name="Kawachi M."/>
            <person name="Noguchi H."/>
            <person name="Minakuchi Y."/>
            <person name="Umen J.G."/>
            <person name="Toyoda A."/>
            <person name="Nozaki H."/>
        </authorList>
    </citation>
    <scope>NUCLEOTIDE SEQUENCE</scope>
    <source>
        <strain evidence="2">NIES-3786</strain>
    </source>
</reference>
<dbReference type="OrthoDB" id="549639at2759"/>
<evidence type="ECO:0000313" key="3">
    <source>
        <dbReference type="Proteomes" id="UP000747110"/>
    </source>
</evidence>
<feature type="compositionally biased region" description="Polar residues" evidence="1">
    <location>
        <begin position="264"/>
        <end position="277"/>
    </location>
</feature>
<accession>A0A8J4D7M1</accession>
<feature type="compositionally biased region" description="Low complexity" evidence="1">
    <location>
        <begin position="398"/>
        <end position="410"/>
    </location>
</feature>
<feature type="compositionally biased region" description="Basic and acidic residues" evidence="1">
    <location>
        <begin position="73"/>
        <end position="82"/>
    </location>
</feature>
<name>A0A8J4D7M1_9CHLO</name>
<feature type="compositionally biased region" description="Pro residues" evidence="1">
    <location>
        <begin position="1179"/>
        <end position="1193"/>
    </location>
</feature>
<feature type="region of interest" description="Disordered" evidence="1">
    <location>
        <begin position="398"/>
        <end position="433"/>
    </location>
</feature>
<feature type="compositionally biased region" description="Polar residues" evidence="1">
    <location>
        <begin position="1194"/>
        <end position="1209"/>
    </location>
</feature>
<sequence>MWCGGHGLRYGTDHVPSMPLCTAHDRSPLLCRIRTAASAPLQPSQVFPNRIIYDNDASPRRPLSPKLVQERPSSARDGKIGQDEQGNDAPALGPRTVSGDPLQQMQFQCRTIERITKSPSVSSAAEHAVPAGLQRPSSLDNGTNGDPDSNSVGIATCETTERGTATASITFSHAVLRSVPRGDISGGSISKITRSTCSSSYEAETLIRFIARWDLEQPQQLSIAAATTTGSTKPFGVSPSDSGACQQLDPASLLRALDRLPDTSDGTSEAPTTNVTSHPMALGATALLGPGGEAAINSGAMQSVVSYSPDSSPPLQNFQIHEALRGLFSVVAPSSSLSARPESPRRGTQKYESRAMYTPTSPVGSEPWLRNDMPMRASAVGQRMVSAPEIASFSLATAPPETASTAPGTTVDSLQDTGPRDTVSAWQHKQPGERADVDSSLRIRYVGSDPAAVAPLLYAAAGVTLPAILLPPPDPGHQLDPSLEWALGVLSSRVTSRDPRHGELRLANRILAAHLGPPRLVRAKGAADVAAADYLRSSRISTRRVAHWDAQHSHLPWPLMLPVLDAVASRLSPLCALALLRAISCQVGSHWRRELSPREQSRLAATLRVCFRAALKSPDAVSASAAAGLMQVMCRLRVRSEPACSLLVARILTGVVPVWRAMAPPRLPLPPSLVQTASAEQVSTLTPEHPISEGALQVPCPVLSTTITTHSMRIAGVSSSSSDKGQDKGRRPRLRLAARVTQGRLGRSSSKVSRKVAIRTATRIMLGPSWRRAQLRWACVAMSTLARLRISRFALPRRALTKLLWAALFASAHWTPGIAAALPVWAARLDYPPPAAFLRRYSRALLGTSTSASDSTSRARRRRPLQLQRRGGQQPRPADAAAAASSGRDASGASSTTSHGGRCLVARMTAPQLAAAMEALVEHYGPCTARPEAVAAGAEDSLAPGVPYRGLGHIFTSCASAGDHSSRIDTTTSHSGGGGARNTYSQEDNGSGNGDRSGASRRLALRYGDYRELMHVLSAALFGRLRQLRWQQLCRLPLLLYHVGPPLQDGPRGGQWKQVFVLRIRRLLPACDVVDLMLLLRGLAALSASTPGQLGADRANGSAEPAQALPDTYQWLGSELADDALRRYATLLPSATLYHTAAVLESLSLLWGRPPHPPQGTVLSRPEQQSNGDEGASWPPLPMQPPLHSPTPNSPLTHATTSPATSSFRAASHDSRTATGLESRGVISVAAARKQPRLGSNAAAPFLLPTNPESELRQRRLVDLASERDFLMQQLDEHVATCLSYSSGRRRREGSNRRRGSKREDRVEPRVPVGLLVKVLAAYSRLQRLPHPRLQGALEAALVERADAIGTSGWQRVRAVYQQLQLQPGPDLSVALLTFA</sequence>
<feature type="region of interest" description="Disordered" evidence="1">
    <location>
        <begin position="334"/>
        <end position="370"/>
    </location>
</feature>
<organism evidence="2 3">
    <name type="scientific">Volvox reticuliferus</name>
    <dbReference type="NCBI Taxonomy" id="1737510"/>
    <lineage>
        <taxon>Eukaryota</taxon>
        <taxon>Viridiplantae</taxon>
        <taxon>Chlorophyta</taxon>
        <taxon>core chlorophytes</taxon>
        <taxon>Chlorophyceae</taxon>
        <taxon>CS clade</taxon>
        <taxon>Chlamydomonadales</taxon>
        <taxon>Volvocaceae</taxon>
        <taxon>Volvox</taxon>
    </lineage>
</organism>
<feature type="compositionally biased region" description="Polar residues" evidence="1">
    <location>
        <begin position="135"/>
        <end position="150"/>
    </location>
</feature>
<feature type="region of interest" description="Disordered" evidence="1">
    <location>
        <begin position="55"/>
        <end position="99"/>
    </location>
</feature>
<proteinExistence type="predicted"/>
<comment type="caution">
    <text evidence="2">The sequence shown here is derived from an EMBL/GenBank/DDBJ whole genome shotgun (WGS) entry which is preliminary data.</text>
</comment>
<feature type="region of interest" description="Disordered" evidence="1">
    <location>
        <begin position="1287"/>
        <end position="1307"/>
    </location>
</feature>